<dbReference type="EMBL" id="CM023470">
    <property type="protein sequence ID" value="KAH7978761.1"/>
    <property type="molecule type" value="Genomic_DNA"/>
</dbReference>
<gene>
    <name evidence="1" type="ORF">HPB49_006678</name>
</gene>
<comment type="caution">
    <text evidence="1">The sequence shown here is derived from an EMBL/GenBank/DDBJ whole genome shotgun (WGS) entry which is preliminary data.</text>
</comment>
<reference evidence="1" key="1">
    <citation type="submission" date="2020-05" db="EMBL/GenBank/DDBJ databases">
        <title>Large-scale comparative analyses of tick genomes elucidate their genetic diversity and vector capacities.</title>
        <authorList>
            <person name="Jia N."/>
            <person name="Wang J."/>
            <person name="Shi W."/>
            <person name="Du L."/>
            <person name="Sun Y."/>
            <person name="Zhan W."/>
            <person name="Jiang J."/>
            <person name="Wang Q."/>
            <person name="Zhang B."/>
            <person name="Ji P."/>
            <person name="Sakyi L.B."/>
            <person name="Cui X."/>
            <person name="Yuan T."/>
            <person name="Jiang B."/>
            <person name="Yang W."/>
            <person name="Lam T.T.-Y."/>
            <person name="Chang Q."/>
            <person name="Ding S."/>
            <person name="Wang X."/>
            <person name="Zhu J."/>
            <person name="Ruan X."/>
            <person name="Zhao L."/>
            <person name="Wei J."/>
            <person name="Que T."/>
            <person name="Du C."/>
            <person name="Cheng J."/>
            <person name="Dai P."/>
            <person name="Han X."/>
            <person name="Huang E."/>
            <person name="Gao Y."/>
            <person name="Liu J."/>
            <person name="Shao H."/>
            <person name="Ye R."/>
            <person name="Li L."/>
            <person name="Wei W."/>
            <person name="Wang X."/>
            <person name="Wang C."/>
            <person name="Yang T."/>
            <person name="Huo Q."/>
            <person name="Li W."/>
            <person name="Guo W."/>
            <person name="Chen H."/>
            <person name="Zhou L."/>
            <person name="Ni X."/>
            <person name="Tian J."/>
            <person name="Zhou Y."/>
            <person name="Sheng Y."/>
            <person name="Liu T."/>
            <person name="Pan Y."/>
            <person name="Xia L."/>
            <person name="Li J."/>
            <person name="Zhao F."/>
            <person name="Cao W."/>
        </authorList>
    </citation>
    <scope>NUCLEOTIDE SEQUENCE</scope>
    <source>
        <strain evidence="1">Dsil-2018</strain>
    </source>
</reference>
<name>A0ACB8DWV2_DERSI</name>
<keyword evidence="2" id="KW-1185">Reference proteome</keyword>
<proteinExistence type="predicted"/>
<evidence type="ECO:0000313" key="1">
    <source>
        <dbReference type="EMBL" id="KAH7978761.1"/>
    </source>
</evidence>
<evidence type="ECO:0000313" key="2">
    <source>
        <dbReference type="Proteomes" id="UP000821865"/>
    </source>
</evidence>
<sequence>MNDGSREVKDVLLNECSVLFDCKVCRSLFRSLANLLAHKRVYCTQHLCEAMPLCTLWVPSEEPTPPRHRRVAADAHCRHCECRVPAGAPRGRAAATGQGAVLEPGDLVADPLPLCAQ</sequence>
<dbReference type="Proteomes" id="UP000821865">
    <property type="component" value="Chromosome 1"/>
</dbReference>
<accession>A0ACB8DWV2</accession>
<protein>
    <submittedName>
        <fullName evidence="1">Uncharacterized protein</fullName>
    </submittedName>
</protein>
<organism evidence="1 2">
    <name type="scientific">Dermacentor silvarum</name>
    <name type="common">Tick</name>
    <dbReference type="NCBI Taxonomy" id="543639"/>
    <lineage>
        <taxon>Eukaryota</taxon>
        <taxon>Metazoa</taxon>
        <taxon>Ecdysozoa</taxon>
        <taxon>Arthropoda</taxon>
        <taxon>Chelicerata</taxon>
        <taxon>Arachnida</taxon>
        <taxon>Acari</taxon>
        <taxon>Parasitiformes</taxon>
        <taxon>Ixodida</taxon>
        <taxon>Ixodoidea</taxon>
        <taxon>Ixodidae</taxon>
        <taxon>Rhipicephalinae</taxon>
        <taxon>Dermacentor</taxon>
    </lineage>
</organism>